<dbReference type="KEGG" id="sri:SELR_24500"/>
<evidence type="ECO:0000313" key="2">
    <source>
        <dbReference type="Proteomes" id="UP000007887"/>
    </source>
</evidence>
<protein>
    <submittedName>
        <fullName evidence="1">Uncharacterized protein</fullName>
    </submittedName>
</protein>
<proteinExistence type="predicted"/>
<gene>
    <name evidence="1" type="ordered locus">SELR_24500</name>
</gene>
<dbReference type="EMBL" id="AP012292">
    <property type="protein sequence ID" value="BAL84158.1"/>
    <property type="molecule type" value="Genomic_DNA"/>
</dbReference>
<organism evidence="1 2">
    <name type="scientific">Selenomonas ruminantium subsp. lactilytica (strain NBRC 103574 / TAM6421)</name>
    <dbReference type="NCBI Taxonomy" id="927704"/>
    <lineage>
        <taxon>Bacteria</taxon>
        <taxon>Bacillati</taxon>
        <taxon>Bacillota</taxon>
        <taxon>Negativicutes</taxon>
        <taxon>Selenomonadales</taxon>
        <taxon>Selenomonadaceae</taxon>
        <taxon>Selenomonas</taxon>
    </lineage>
</organism>
<dbReference type="Proteomes" id="UP000007887">
    <property type="component" value="Chromosome"/>
</dbReference>
<dbReference type="AlphaFoldDB" id="I0GTS1"/>
<dbReference type="RefSeq" id="WP_014425579.1">
    <property type="nucleotide sequence ID" value="NC_017068.1"/>
</dbReference>
<name>I0GTS1_SELRL</name>
<reference evidence="1 2" key="1">
    <citation type="submission" date="2011-10" db="EMBL/GenBank/DDBJ databases">
        <title>Whole genome sequence of Selenomonas ruminantium subsp. lactilytica TAM6421.</title>
        <authorList>
            <person name="Oguchi A."/>
            <person name="Ankai A."/>
            <person name="Kaneko J."/>
            <person name="Yamada-Narita S."/>
            <person name="Fukui S."/>
            <person name="Takahashi M."/>
            <person name="Onodera T."/>
            <person name="Kojima S."/>
            <person name="Fushimi T."/>
            <person name="Abe N."/>
            <person name="Kamio Y."/>
            <person name="Yamazaki S."/>
            <person name="Fujita N."/>
        </authorList>
    </citation>
    <scope>NUCLEOTIDE SEQUENCE [LARGE SCALE GENOMIC DNA]</scope>
    <source>
        <strain evidence="2">NBRC 103574 / TAM6421</strain>
    </source>
</reference>
<dbReference type="HOGENOM" id="CLU_2481545_0_0_9"/>
<sequence length="87" mass="9618">MKLALWCDMELAEGLITYLPQDLHIVCIIDENLSVQGQMLGQVPVISFDGQGRNLGRCMLRLLSKIGGAYEYFGIVDDGICQTGKKI</sequence>
<evidence type="ECO:0000313" key="1">
    <source>
        <dbReference type="EMBL" id="BAL84158.1"/>
    </source>
</evidence>
<accession>I0GTS1</accession>